<keyword evidence="4" id="KW-0032">Aminotransferase</keyword>
<accession>T0YIJ7</accession>
<dbReference type="PROSITE" id="PS00600">
    <property type="entry name" value="AA_TRANSFER_CLASS_3"/>
    <property type="match status" value="1"/>
</dbReference>
<name>T0YIJ7_9ZZZZ</name>
<keyword evidence="5" id="KW-0808">Transferase</keyword>
<dbReference type="Pfam" id="PF00202">
    <property type="entry name" value="Aminotran_3"/>
    <property type="match status" value="1"/>
</dbReference>
<reference evidence="8" key="1">
    <citation type="submission" date="2013-08" db="EMBL/GenBank/DDBJ databases">
        <authorList>
            <person name="Mendez C."/>
            <person name="Richter M."/>
            <person name="Ferrer M."/>
            <person name="Sanchez J."/>
        </authorList>
    </citation>
    <scope>NUCLEOTIDE SEQUENCE</scope>
</reference>
<dbReference type="InterPro" id="IPR050103">
    <property type="entry name" value="Class-III_PLP-dep_AT"/>
</dbReference>
<dbReference type="SUPFAM" id="SSF53383">
    <property type="entry name" value="PLP-dependent transferases"/>
    <property type="match status" value="1"/>
</dbReference>
<dbReference type="EC" id="2.6.1.13" evidence="3"/>
<dbReference type="PANTHER" id="PTHR11986">
    <property type="entry name" value="AMINOTRANSFERASE CLASS III"/>
    <property type="match status" value="1"/>
</dbReference>
<comment type="cofactor">
    <cofactor evidence="1">
        <name>pyridoxal 5'-phosphate</name>
        <dbReference type="ChEBI" id="CHEBI:597326"/>
    </cofactor>
</comment>
<dbReference type="GO" id="GO:0004587">
    <property type="term" value="F:ornithine aminotransferase activity"/>
    <property type="evidence" value="ECO:0007669"/>
    <property type="project" value="UniProtKB-EC"/>
</dbReference>
<dbReference type="EMBL" id="AUZY01012024">
    <property type="protein sequence ID" value="EQD31797.1"/>
    <property type="molecule type" value="Genomic_DNA"/>
</dbReference>
<dbReference type="InterPro" id="IPR010164">
    <property type="entry name" value="Orn_aminotrans"/>
</dbReference>
<sequence length="427" mass="46382">MDLGVEYSLFRVPVFKEMGKVMTANQSLEDRFGANNYHPLPVVLVRGEGVFVWDNEGRRYLDMMSAYSAVSHGHCNPRLVGVLTHQAHTLAIVSRAFHTDQLGPFLSLACELTGMDRALPMNTGTEAVETALKAARKWAYVNKGVADGQAEIIACQGNFHGRSIAIVGLSSEPQYRKGFGPFPPGLKIIPYGDADALAQAITTRTAAFLVEPIQGEGGIILPPEGYLARCAEICRERNVLFLADEVQTGLGRTGRFLACEHEGVKPDGLILGKALGGGLLPVSLFLARDSLMRVFGPGDHGSTFGGNPLAAAVGLEALKIITEEGLAERSSELGREFLESLRSIRSSLIRDVRGRGLFIGIEIRSEQIAARTICERLLDVGILSKETHETVIRLAPPLIIQADQLRDAVKRIRCVFEALEQSVRKVS</sequence>
<dbReference type="GO" id="GO:0042802">
    <property type="term" value="F:identical protein binding"/>
    <property type="evidence" value="ECO:0007669"/>
    <property type="project" value="TreeGrafter"/>
</dbReference>
<dbReference type="PIRSF" id="PIRSF000521">
    <property type="entry name" value="Transaminase_4ab_Lys_Orn"/>
    <property type="match status" value="1"/>
</dbReference>
<evidence type="ECO:0000256" key="2">
    <source>
        <dbReference type="ARBA" id="ARBA00004998"/>
    </source>
</evidence>
<dbReference type="CDD" id="cd00610">
    <property type="entry name" value="OAT_like"/>
    <property type="match status" value="1"/>
</dbReference>
<dbReference type="InterPro" id="IPR049704">
    <property type="entry name" value="Aminotrans_3_PPA_site"/>
</dbReference>
<dbReference type="Gene3D" id="3.40.640.10">
    <property type="entry name" value="Type I PLP-dependent aspartate aminotransferase-like (Major domain)"/>
    <property type="match status" value="1"/>
</dbReference>
<organism evidence="8">
    <name type="scientific">mine drainage metagenome</name>
    <dbReference type="NCBI Taxonomy" id="410659"/>
    <lineage>
        <taxon>unclassified sequences</taxon>
        <taxon>metagenomes</taxon>
        <taxon>ecological metagenomes</taxon>
    </lineage>
</organism>
<dbReference type="GO" id="GO:0055129">
    <property type="term" value="P:L-proline biosynthetic process"/>
    <property type="evidence" value="ECO:0007669"/>
    <property type="project" value="UniProtKB-UniPathway"/>
</dbReference>
<evidence type="ECO:0000256" key="4">
    <source>
        <dbReference type="ARBA" id="ARBA00022576"/>
    </source>
</evidence>
<evidence type="ECO:0000256" key="1">
    <source>
        <dbReference type="ARBA" id="ARBA00001933"/>
    </source>
</evidence>
<comment type="pathway">
    <text evidence="2">Amino-acid biosynthesis; L-proline biosynthesis; L-glutamate 5-semialdehyde from L-ornithine: step 1/1.</text>
</comment>
<dbReference type="InterPro" id="IPR015421">
    <property type="entry name" value="PyrdxlP-dep_Trfase_major"/>
</dbReference>
<dbReference type="AlphaFoldDB" id="T0YIJ7"/>
<protein>
    <recommendedName>
        <fullName evidence="3">ornithine aminotransferase</fullName>
        <ecNumber evidence="3">2.6.1.13</ecNumber>
    </recommendedName>
    <alternativeName>
        <fullName evidence="7">Ornithine--oxo-acid aminotransferase</fullName>
    </alternativeName>
</protein>
<proteinExistence type="predicted"/>
<comment type="caution">
    <text evidence="8">The sequence shown here is derived from an EMBL/GenBank/DDBJ whole genome shotgun (WGS) entry which is preliminary data.</text>
</comment>
<dbReference type="UniPathway" id="UPA00098">
    <property type="reaction ID" value="UER00358"/>
</dbReference>
<dbReference type="InterPro" id="IPR015422">
    <property type="entry name" value="PyrdxlP-dep_Trfase_small"/>
</dbReference>
<dbReference type="GO" id="GO:0030170">
    <property type="term" value="F:pyridoxal phosphate binding"/>
    <property type="evidence" value="ECO:0007669"/>
    <property type="project" value="InterPro"/>
</dbReference>
<evidence type="ECO:0000256" key="7">
    <source>
        <dbReference type="ARBA" id="ARBA00030587"/>
    </source>
</evidence>
<dbReference type="FunFam" id="3.40.640.10:FF:000011">
    <property type="entry name" value="Ornithine aminotransferase"/>
    <property type="match status" value="1"/>
</dbReference>
<evidence type="ECO:0000256" key="3">
    <source>
        <dbReference type="ARBA" id="ARBA00012924"/>
    </source>
</evidence>
<dbReference type="InterPro" id="IPR005814">
    <property type="entry name" value="Aminotrans_3"/>
</dbReference>
<evidence type="ECO:0000256" key="6">
    <source>
        <dbReference type="ARBA" id="ARBA00022898"/>
    </source>
</evidence>
<dbReference type="Gene3D" id="3.90.1150.10">
    <property type="entry name" value="Aspartate Aminotransferase, domain 1"/>
    <property type="match status" value="1"/>
</dbReference>
<reference evidence="8" key="2">
    <citation type="journal article" date="2014" name="ISME J.">
        <title>Microbial stratification in low pH oxic and suboxic macroscopic growths along an acid mine drainage.</title>
        <authorList>
            <person name="Mendez-Garcia C."/>
            <person name="Mesa V."/>
            <person name="Sprenger R.R."/>
            <person name="Richter M."/>
            <person name="Diez M.S."/>
            <person name="Solano J."/>
            <person name="Bargiela R."/>
            <person name="Golyshina O.V."/>
            <person name="Manteca A."/>
            <person name="Ramos J.L."/>
            <person name="Gallego J.R."/>
            <person name="Llorente I."/>
            <person name="Martins Dos Santos V.A."/>
            <person name="Jensen O.N."/>
            <person name="Pelaez A.I."/>
            <person name="Sanchez J."/>
            <person name="Ferrer M."/>
        </authorList>
    </citation>
    <scope>NUCLEOTIDE SEQUENCE</scope>
</reference>
<dbReference type="PANTHER" id="PTHR11986:SF18">
    <property type="entry name" value="ORNITHINE AMINOTRANSFERASE, MITOCHONDRIAL"/>
    <property type="match status" value="1"/>
</dbReference>
<evidence type="ECO:0000256" key="5">
    <source>
        <dbReference type="ARBA" id="ARBA00022679"/>
    </source>
</evidence>
<keyword evidence="6" id="KW-0663">Pyridoxal phosphate</keyword>
<dbReference type="NCBIfam" id="TIGR01885">
    <property type="entry name" value="Orn_aminotrans"/>
    <property type="match status" value="1"/>
</dbReference>
<evidence type="ECO:0000313" key="8">
    <source>
        <dbReference type="EMBL" id="EQD31797.1"/>
    </source>
</evidence>
<dbReference type="InterPro" id="IPR015424">
    <property type="entry name" value="PyrdxlP-dep_Trfase"/>
</dbReference>
<gene>
    <name evidence="8" type="ORF">B1B_17994</name>
</gene>